<organism evidence="2 3">
    <name type="scientific">Hipposideros armiger</name>
    <name type="common">Great Himalayan leaf-nosed bat</name>
    <dbReference type="NCBI Taxonomy" id="186990"/>
    <lineage>
        <taxon>Eukaryota</taxon>
        <taxon>Metazoa</taxon>
        <taxon>Chordata</taxon>
        <taxon>Craniata</taxon>
        <taxon>Vertebrata</taxon>
        <taxon>Euteleostomi</taxon>
        <taxon>Mammalia</taxon>
        <taxon>Eutheria</taxon>
        <taxon>Laurasiatheria</taxon>
        <taxon>Chiroptera</taxon>
        <taxon>Yinpterochiroptera</taxon>
        <taxon>Rhinolophoidea</taxon>
        <taxon>Hipposideridae</taxon>
        <taxon>Hipposideros</taxon>
    </lineage>
</organism>
<dbReference type="RefSeq" id="XP_019489821.1">
    <property type="nucleotide sequence ID" value="XM_019634276.1"/>
</dbReference>
<proteinExistence type="predicted"/>
<sequence>MIRKALILSTWFVLAVTFPAVPPYADILNYLESQAELKPPAAPESTAALDLTDDVDTTTALDLTDDVDTTTALDLTDDVDTTTALDLTDDVDTTTALDLTDDVDTTTALDLAGNAESTTALDFIHDVESTTYIYLENMQTFELSTDVESNTPSFVEEATDEAMANVTGDYSEEPVTGGPENEADYPLAVTSTLLTTTFREDSELLNKPTIPL</sequence>
<reference evidence="3" key="1">
    <citation type="submission" date="2025-08" db="UniProtKB">
        <authorList>
            <consortium name="RefSeq"/>
        </authorList>
    </citation>
    <scope>IDENTIFICATION</scope>
    <source>
        <tissue evidence="3">Muscle</tissue>
    </source>
</reference>
<feature type="signal peptide" evidence="1">
    <location>
        <begin position="1"/>
        <end position="17"/>
    </location>
</feature>
<name>A0A8B7QMI8_HIPAR</name>
<keyword evidence="2" id="KW-1185">Reference proteome</keyword>
<dbReference type="KEGG" id="hai:109377812"/>
<dbReference type="OrthoDB" id="9800617at2759"/>
<protein>
    <submittedName>
        <fullName evidence="3">Uncharacterized protein LOC109377812</fullName>
    </submittedName>
</protein>
<feature type="chain" id="PRO_5034189378" evidence="1">
    <location>
        <begin position="18"/>
        <end position="212"/>
    </location>
</feature>
<dbReference type="GeneID" id="109377812"/>
<accession>A0A8B7QMI8</accession>
<evidence type="ECO:0000256" key="1">
    <source>
        <dbReference type="SAM" id="SignalP"/>
    </source>
</evidence>
<dbReference type="AlphaFoldDB" id="A0A8B7QMI8"/>
<keyword evidence="1" id="KW-0732">Signal</keyword>
<gene>
    <name evidence="3" type="primary">LOC109377812</name>
</gene>
<dbReference type="Proteomes" id="UP000694851">
    <property type="component" value="Unplaced"/>
</dbReference>
<evidence type="ECO:0000313" key="3">
    <source>
        <dbReference type="RefSeq" id="XP_019489821.1"/>
    </source>
</evidence>
<evidence type="ECO:0000313" key="2">
    <source>
        <dbReference type="Proteomes" id="UP000694851"/>
    </source>
</evidence>